<dbReference type="InterPro" id="IPR035971">
    <property type="entry name" value="CBD_sf"/>
</dbReference>
<proteinExistence type="inferred from homology"/>
<dbReference type="InterPro" id="IPR011050">
    <property type="entry name" value="Pectin_lyase_fold/virulence"/>
</dbReference>
<dbReference type="GO" id="GO:0005576">
    <property type="term" value="C:extracellular region"/>
    <property type="evidence" value="ECO:0007669"/>
    <property type="project" value="UniProtKB-SubCell"/>
</dbReference>
<dbReference type="GO" id="GO:0030248">
    <property type="term" value="F:cellulose binding"/>
    <property type="evidence" value="ECO:0007669"/>
    <property type="project" value="InterPro"/>
</dbReference>
<accession>A0A1Y1WVZ2</accession>
<dbReference type="InterPro" id="IPR045032">
    <property type="entry name" value="PEL"/>
</dbReference>
<evidence type="ECO:0000256" key="3">
    <source>
        <dbReference type="ARBA" id="ARBA00023239"/>
    </source>
</evidence>
<keyword evidence="4" id="KW-0624">Polysaccharide degradation</keyword>
<reference evidence="7 8" key="1">
    <citation type="submission" date="2016-08" db="EMBL/GenBank/DDBJ databases">
        <title>A Parts List for Fungal Cellulosomes Revealed by Comparative Genomics.</title>
        <authorList>
            <consortium name="DOE Joint Genome Institute"/>
            <person name="Haitjema C.H."/>
            <person name="Gilmore S.P."/>
            <person name="Henske J.K."/>
            <person name="Solomon K.V."/>
            <person name="De Groot R."/>
            <person name="Kuo A."/>
            <person name="Mondo S.J."/>
            <person name="Salamov A.A."/>
            <person name="Labutti K."/>
            <person name="Zhao Z."/>
            <person name="Chiniquy J."/>
            <person name="Barry K."/>
            <person name="Brewer H.M."/>
            <person name="Purvine S.O."/>
            <person name="Wright A.T."/>
            <person name="Boxma B."/>
            <person name="Van Alen T."/>
            <person name="Hackstein J.H."/>
            <person name="Baker S.E."/>
            <person name="Grigoriev I.V."/>
            <person name="O'Malley M.A."/>
        </authorList>
    </citation>
    <scope>NUCLEOTIDE SEQUENCE [LARGE SCALE GENOMIC DNA]</scope>
    <source>
        <strain evidence="7 8">S4</strain>
    </source>
</reference>
<dbReference type="Pfam" id="PF00544">
    <property type="entry name" value="Pectate_lyase_4"/>
    <property type="match status" value="1"/>
</dbReference>
<keyword evidence="2 5" id="KW-0732">Signal</keyword>
<dbReference type="SMART" id="SM00236">
    <property type="entry name" value="fCBD"/>
    <property type="match status" value="1"/>
</dbReference>
<dbReference type="GO" id="GO:0030570">
    <property type="term" value="F:pectate lyase activity"/>
    <property type="evidence" value="ECO:0007669"/>
    <property type="project" value="InterPro"/>
</dbReference>
<dbReference type="SUPFAM" id="SSF51126">
    <property type="entry name" value="Pectin lyase-like"/>
    <property type="match status" value="1"/>
</dbReference>
<dbReference type="EMBL" id="MCFG01000243">
    <property type="protein sequence ID" value="ORX77565.1"/>
    <property type="molecule type" value="Genomic_DNA"/>
</dbReference>
<dbReference type="PROSITE" id="PS51164">
    <property type="entry name" value="CBM1_2"/>
    <property type="match status" value="1"/>
</dbReference>
<name>A0A1Y1WVZ2_9FUNG</name>
<dbReference type="PANTHER" id="PTHR31683">
    <property type="entry name" value="PECTATE LYASE 18-RELATED"/>
    <property type="match status" value="1"/>
</dbReference>
<dbReference type="STRING" id="1754192.A0A1Y1WVZ2"/>
<dbReference type="SMART" id="SM00656">
    <property type="entry name" value="Amb_all"/>
    <property type="match status" value="1"/>
</dbReference>
<comment type="subcellular location">
    <subcellularLocation>
        <location evidence="4">Secreted</location>
    </subcellularLocation>
</comment>
<sequence>MKSIIIIASLLKLAANYAIDDCNPEYYQCGGESWTGSTCCNPGLQCKKINELYSYCAPENDIINSTVEYNSNITDSVIGIEASVNTVTSSLDNGGYALMNGGTTGGEGGEVVIVSDYSSLNKAVKGDKPKIVKINGIITLSADLDIGSNTSIIGIGKNSGVTGAGLKLSKVNNIIIQNLNISYCLGSKKDCISGNYATNVWVDHCEIYNDKDHDKDYYDGLIDFTQASDYITISWNYLHDHYKTSLIGHSDRNASEDTGKLHITYHHNYFKNTSSRLPSLRFGTGHIYNNIYEDVDNSCINVRMGAQALIEGNVFRNVYRPIVTDLYSNEGGYAVSRNNDFDSYSEESNPVSSVGNLTSVPYSCEIDDVTTVYNNVKKNAGPQ</sequence>
<evidence type="ECO:0000259" key="6">
    <source>
        <dbReference type="PROSITE" id="PS51164"/>
    </source>
</evidence>
<evidence type="ECO:0000256" key="5">
    <source>
        <dbReference type="SAM" id="SignalP"/>
    </source>
</evidence>
<keyword evidence="4" id="KW-0964">Secreted</keyword>
<keyword evidence="4" id="KW-0119">Carbohydrate metabolism</keyword>
<evidence type="ECO:0000313" key="8">
    <source>
        <dbReference type="Proteomes" id="UP000193944"/>
    </source>
</evidence>
<feature type="chain" id="PRO_5010996956" evidence="5">
    <location>
        <begin position="19"/>
        <end position="383"/>
    </location>
</feature>
<dbReference type="InterPro" id="IPR012334">
    <property type="entry name" value="Pectin_lyas_fold"/>
</dbReference>
<comment type="caution">
    <text evidence="7">The sequence shown here is derived from an EMBL/GenBank/DDBJ whole genome shotgun (WGS) entry which is preliminary data.</text>
</comment>
<dbReference type="InterPro" id="IPR000254">
    <property type="entry name" value="CBD"/>
</dbReference>
<organism evidence="7 8">
    <name type="scientific">Anaeromyces robustus</name>
    <dbReference type="NCBI Taxonomy" id="1754192"/>
    <lineage>
        <taxon>Eukaryota</taxon>
        <taxon>Fungi</taxon>
        <taxon>Fungi incertae sedis</taxon>
        <taxon>Chytridiomycota</taxon>
        <taxon>Chytridiomycota incertae sedis</taxon>
        <taxon>Neocallimastigomycetes</taxon>
        <taxon>Neocallimastigales</taxon>
        <taxon>Neocallimastigaceae</taxon>
        <taxon>Anaeromyces</taxon>
    </lineage>
</organism>
<evidence type="ECO:0000256" key="1">
    <source>
        <dbReference type="ARBA" id="ARBA00010980"/>
    </source>
</evidence>
<dbReference type="OrthoDB" id="1637350at2759"/>
<dbReference type="Gene3D" id="2.160.20.10">
    <property type="entry name" value="Single-stranded right-handed beta-helix, Pectin lyase-like"/>
    <property type="match status" value="1"/>
</dbReference>
<feature type="signal peptide" evidence="5">
    <location>
        <begin position="1"/>
        <end position="18"/>
    </location>
</feature>
<dbReference type="SUPFAM" id="SSF57180">
    <property type="entry name" value="Cellulose-binding domain"/>
    <property type="match status" value="1"/>
</dbReference>
<dbReference type="AlphaFoldDB" id="A0A1Y1WVZ2"/>
<keyword evidence="8" id="KW-1185">Reference proteome</keyword>
<dbReference type="Pfam" id="PF00734">
    <property type="entry name" value="CBM_1"/>
    <property type="match status" value="1"/>
</dbReference>
<protein>
    <submittedName>
        <fullName evidence="7">Pectin lyase-like protein</fullName>
    </submittedName>
</protein>
<dbReference type="GO" id="GO:0000272">
    <property type="term" value="P:polysaccharide catabolic process"/>
    <property type="evidence" value="ECO:0007669"/>
    <property type="project" value="UniProtKB-KW"/>
</dbReference>
<evidence type="ECO:0000256" key="2">
    <source>
        <dbReference type="ARBA" id="ARBA00022729"/>
    </source>
</evidence>
<dbReference type="InterPro" id="IPR002022">
    <property type="entry name" value="Pec_lyase"/>
</dbReference>
<evidence type="ECO:0000256" key="4">
    <source>
        <dbReference type="RuleBase" id="RU361173"/>
    </source>
</evidence>
<dbReference type="Proteomes" id="UP000193944">
    <property type="component" value="Unassembled WGS sequence"/>
</dbReference>
<gene>
    <name evidence="7" type="ORF">BCR32DRAFT_223319</name>
</gene>
<dbReference type="PANTHER" id="PTHR31683:SF18">
    <property type="entry name" value="PECTATE LYASE 21-RELATED"/>
    <property type="match status" value="1"/>
</dbReference>
<feature type="domain" description="CBM1" evidence="6">
    <location>
        <begin position="21"/>
        <end position="57"/>
    </location>
</feature>
<comment type="similarity">
    <text evidence="1 4">Belongs to the polysaccharide lyase 1 family.</text>
</comment>
<keyword evidence="3 4" id="KW-0456">Lyase</keyword>
<evidence type="ECO:0000313" key="7">
    <source>
        <dbReference type="EMBL" id="ORX77565.1"/>
    </source>
</evidence>
<reference evidence="7 8" key="2">
    <citation type="submission" date="2016-08" db="EMBL/GenBank/DDBJ databases">
        <title>Pervasive Adenine N6-methylation of Active Genes in Fungi.</title>
        <authorList>
            <consortium name="DOE Joint Genome Institute"/>
            <person name="Mondo S.J."/>
            <person name="Dannebaum R.O."/>
            <person name="Kuo R.C."/>
            <person name="Labutti K."/>
            <person name="Haridas S."/>
            <person name="Kuo A."/>
            <person name="Salamov A."/>
            <person name="Ahrendt S.R."/>
            <person name="Lipzen A."/>
            <person name="Sullivan W."/>
            <person name="Andreopoulos W.B."/>
            <person name="Clum A."/>
            <person name="Lindquist E."/>
            <person name="Daum C."/>
            <person name="Ramamoorthy G.K."/>
            <person name="Gryganskyi A."/>
            <person name="Culley D."/>
            <person name="Magnuson J.K."/>
            <person name="James T.Y."/>
            <person name="O'Malley M.A."/>
            <person name="Stajich J.E."/>
            <person name="Spatafora J.W."/>
            <person name="Visel A."/>
            <person name="Grigoriev I.V."/>
        </authorList>
    </citation>
    <scope>NUCLEOTIDE SEQUENCE [LARGE SCALE GENOMIC DNA]</scope>
    <source>
        <strain evidence="7 8">S4</strain>
    </source>
</reference>